<dbReference type="InterPro" id="IPR041160">
    <property type="entry name" value="LD_cluster2"/>
</dbReference>
<evidence type="ECO:0000313" key="2">
    <source>
        <dbReference type="EMBL" id="AOM82206.1"/>
    </source>
</evidence>
<keyword evidence="3" id="KW-1185">Reference proteome</keyword>
<dbReference type="Proteomes" id="UP000094463">
    <property type="component" value="Chromosome"/>
</dbReference>
<dbReference type="Pfam" id="PF13676">
    <property type="entry name" value="TIR_2"/>
    <property type="match status" value="1"/>
</dbReference>
<dbReference type="Gene3D" id="3.40.50.10140">
    <property type="entry name" value="Toll/interleukin-1 receptor homology (TIR) domain"/>
    <property type="match status" value="1"/>
</dbReference>
<evidence type="ECO:0000313" key="3">
    <source>
        <dbReference type="Proteomes" id="UP000094463"/>
    </source>
</evidence>
<evidence type="ECO:0000259" key="1">
    <source>
        <dbReference type="PROSITE" id="PS50104"/>
    </source>
</evidence>
<dbReference type="GO" id="GO:0007165">
    <property type="term" value="P:signal transduction"/>
    <property type="evidence" value="ECO:0007669"/>
    <property type="project" value="InterPro"/>
</dbReference>
<dbReference type="PROSITE" id="PS50104">
    <property type="entry name" value="TIR"/>
    <property type="match status" value="1"/>
</dbReference>
<gene>
    <name evidence="2" type="ORF">BBEV_0835</name>
</gene>
<organism evidence="2 3">
    <name type="scientific">Salisediminibacterium beveridgei</name>
    <dbReference type="NCBI Taxonomy" id="632773"/>
    <lineage>
        <taxon>Bacteria</taxon>
        <taxon>Bacillati</taxon>
        <taxon>Bacillota</taxon>
        <taxon>Bacilli</taxon>
        <taxon>Bacillales</taxon>
        <taxon>Bacillaceae</taxon>
        <taxon>Salisediminibacterium</taxon>
    </lineage>
</organism>
<dbReference type="InterPro" id="IPR000157">
    <property type="entry name" value="TIR_dom"/>
</dbReference>
<dbReference type="EMBL" id="CP012502">
    <property type="protein sequence ID" value="AOM82206.1"/>
    <property type="molecule type" value="Genomic_DNA"/>
</dbReference>
<dbReference type="Pfam" id="PF18163">
    <property type="entry name" value="LD_cluster2"/>
    <property type="match status" value="1"/>
</dbReference>
<proteinExistence type="predicted"/>
<dbReference type="InterPro" id="IPR035897">
    <property type="entry name" value="Toll_tir_struct_dom_sf"/>
</dbReference>
<dbReference type="PATRIC" id="fig|632773.3.peg.885"/>
<feature type="domain" description="TIR" evidence="1">
    <location>
        <begin position="199"/>
        <end position="330"/>
    </location>
</feature>
<dbReference type="SUPFAM" id="SSF52200">
    <property type="entry name" value="Toll/Interleukin receptor TIR domain"/>
    <property type="match status" value="1"/>
</dbReference>
<reference evidence="2 3" key="1">
    <citation type="submission" date="2015-08" db="EMBL/GenBank/DDBJ databases">
        <title>The complete genome sequence of Bacillus beveridgei MLTeJB.</title>
        <authorList>
            <person name="Hanson T.E."/>
            <person name="Mesa C."/>
            <person name="Basesman S.M."/>
            <person name="Oremland R.S."/>
        </authorList>
    </citation>
    <scope>NUCLEOTIDE SEQUENCE [LARGE SCALE GENOMIC DNA]</scope>
    <source>
        <strain evidence="2 3">MLTeJB</strain>
    </source>
</reference>
<protein>
    <recommendedName>
        <fullName evidence="1">TIR domain-containing protein</fullName>
    </recommendedName>
</protein>
<dbReference type="KEGG" id="bbev:BBEV_0835"/>
<dbReference type="AlphaFoldDB" id="A0A1D7QT50"/>
<accession>A0A1D7QT50</accession>
<name>A0A1D7QT50_9BACI</name>
<sequence length="712" mass="82030">MDFYKTCFTPILNCISPIILSLSLLKEVILIDKITEFHPSLTIYVMWHPKFEKGKRYAEQIHANFGREIQSDTIYRRPGIPVFYKNEIKNKIDLNNAIHTVVFALVEDEMVVDPEWNSFLEELWKQIENTDENKHRIYPVSLSENAFNIEYINHINFIRLHDIPEENYIKKFVGSATHEISRLLLNQPRISKEDGLSTSPVSLFLSHAKKDGEKLAKSIKKYIYDQTSLKTFFDANDIAAGHSFSSEINQSIELSETALLIIHTDTYSSRDWCRREVIQAKLSNIPIVVINIVSIGESRSFPYMGNVPTIRWDGSEEVIADIIDNTLMEILRHLYTKKHLESLTDIYEVSDRVHTISHHPELMSFVNILKDEGDKDILTVLYPDPPIGYEELQLLHSIKPKFRFLTPTMLPILRYAEEAEYEEPLDILHDLKIGLSISDSPDLLDYGMSGTHLEDALVEFSRYLLVHGGRILYGGDLREGGFTEKLYNLVRSYFPEETQSSHKIFNYQAWPIYLKLTTEIRAELNKIVNFKTVEPPQVSGLDENTFLKPDSTENRVIWAKSLTKMREEMNENLNVRIIIGGVIKNYKGKYPGLLEEAYMALREEKPLFLLGGFGGCTKAIINVLQGEKTFELTEEFQKQDKDYLDMVNEYNSDPAVDDTIDYDTLLKFFKEKGIESLNNGLSIDENLILFNTFHVPEMISLVLKGLANIAKK</sequence>